<dbReference type="Gene3D" id="3.40.1350.10">
    <property type="match status" value="1"/>
</dbReference>
<gene>
    <name evidence="2" type="ORF">D0Z70_07385</name>
</gene>
<dbReference type="InterPro" id="IPR007560">
    <property type="entry name" value="Restrct_endonuc_IV_Mrr"/>
</dbReference>
<keyword evidence="2" id="KW-0540">Nuclease</keyword>
<dbReference type="InterPro" id="IPR011856">
    <property type="entry name" value="tRNA_endonuc-like_dom_sf"/>
</dbReference>
<dbReference type="GO" id="GO:0004519">
    <property type="term" value="F:endonuclease activity"/>
    <property type="evidence" value="ECO:0007669"/>
    <property type="project" value="UniProtKB-KW"/>
</dbReference>
<keyword evidence="2" id="KW-0378">Hydrolase</keyword>
<evidence type="ECO:0000313" key="2">
    <source>
        <dbReference type="EMBL" id="RJG55855.1"/>
    </source>
</evidence>
<evidence type="ECO:0000259" key="1">
    <source>
        <dbReference type="Pfam" id="PF04471"/>
    </source>
</evidence>
<dbReference type="InterPro" id="IPR011335">
    <property type="entry name" value="Restrct_endonuc-II-like"/>
</dbReference>
<dbReference type="OrthoDB" id="9803736at2"/>
<dbReference type="SUPFAM" id="SSF52980">
    <property type="entry name" value="Restriction endonuclease-like"/>
    <property type="match status" value="1"/>
</dbReference>
<keyword evidence="3" id="KW-1185">Reference proteome</keyword>
<feature type="domain" description="Restriction endonuclease type IV Mrr" evidence="1">
    <location>
        <begin position="99"/>
        <end position="181"/>
    </location>
</feature>
<dbReference type="Pfam" id="PF04471">
    <property type="entry name" value="Mrr_cat"/>
    <property type="match status" value="1"/>
</dbReference>
<dbReference type="Proteomes" id="UP000283469">
    <property type="component" value="Unassembled WGS sequence"/>
</dbReference>
<comment type="caution">
    <text evidence="2">The sequence shown here is derived from an EMBL/GenBank/DDBJ whole genome shotgun (WGS) entry which is preliminary data.</text>
</comment>
<dbReference type="GO" id="GO:0003677">
    <property type="term" value="F:DNA binding"/>
    <property type="evidence" value="ECO:0007669"/>
    <property type="project" value="InterPro"/>
</dbReference>
<dbReference type="GO" id="GO:0009307">
    <property type="term" value="P:DNA restriction-modification system"/>
    <property type="evidence" value="ECO:0007669"/>
    <property type="project" value="InterPro"/>
</dbReference>
<protein>
    <submittedName>
        <fullName evidence="2">Restriction endonuclease</fullName>
    </submittedName>
</protein>
<name>A0A418YUL3_9SPHN</name>
<reference evidence="2 3" key="1">
    <citation type="submission" date="2018-08" db="EMBL/GenBank/DDBJ databases">
        <title>Sphingobium sp. EO9.</title>
        <authorList>
            <person name="Park Y."/>
            <person name="Kim K.H."/>
            <person name="Jeon C.O."/>
        </authorList>
    </citation>
    <scope>NUCLEOTIDE SEQUENCE [LARGE SCALE GENOMIC DNA]</scope>
    <source>
        <strain evidence="2 3">EO9</strain>
    </source>
</reference>
<dbReference type="AlphaFoldDB" id="A0A418YUL3"/>
<accession>A0A418YUL3</accession>
<proteinExistence type="predicted"/>
<sequence length="260" mass="28696">MSVPSTQIMAVWIKDGITDVDFRPLEEVAFAVLSAKLSSYGEDNIWELIEDKLPHIADALRTDAAECRADGMPPRFEIDDEQSPYIKAFPAENVLLAKLRRIDPLVVEDLCVNILEKLGATANVTGQSGDGGVDFIGTNLDIMPSGYGIPAVCRATVIGQTKRYKETNVIKETALREFVGSGVWKRHKLRLDSGISPLAPVILAFWTTSNFEPNAKRYAREMGIWYMDGHTLASYIAKLGLSDFVHALPDENSRLVTAIL</sequence>
<dbReference type="EMBL" id="QVRA01000005">
    <property type="protein sequence ID" value="RJG55855.1"/>
    <property type="molecule type" value="Genomic_DNA"/>
</dbReference>
<evidence type="ECO:0000313" key="3">
    <source>
        <dbReference type="Proteomes" id="UP000283469"/>
    </source>
</evidence>
<organism evidence="2 3">
    <name type="scientific">Sphingobium terrigena</name>
    <dbReference type="NCBI Taxonomy" id="2304063"/>
    <lineage>
        <taxon>Bacteria</taxon>
        <taxon>Pseudomonadati</taxon>
        <taxon>Pseudomonadota</taxon>
        <taxon>Alphaproteobacteria</taxon>
        <taxon>Sphingomonadales</taxon>
        <taxon>Sphingomonadaceae</taxon>
        <taxon>Sphingobium</taxon>
    </lineage>
</organism>
<keyword evidence="2" id="KW-0255">Endonuclease</keyword>